<evidence type="ECO:0000313" key="1">
    <source>
        <dbReference type="EMBL" id="AFH21065.1"/>
    </source>
</evidence>
<name>M1F3N2_9CAUD</name>
<sequence>MSYEPCKETLNVPHVVEDINGNILCLTYNWLMAHQFRRYQDGFMMNTCTIRPANEDDVASFMRRLGDC</sequence>
<reference evidence="1 2" key="1">
    <citation type="submission" date="2012-02" db="EMBL/GenBank/DDBJ databases">
        <title>Complete Genome Sequence of Cronobacter sakazakii Bacteriophage CR9.</title>
        <authorList>
            <person name="Shin H."/>
            <person name="Lee J.-H."/>
            <person name="Kim Y."/>
            <person name="Ryu S."/>
        </authorList>
    </citation>
    <scope>NUCLEOTIDE SEQUENCE [LARGE SCALE GENOMIC DNA]</scope>
</reference>
<dbReference type="GeneID" id="18563023"/>
<evidence type="ECO:0000313" key="2">
    <source>
        <dbReference type="Proteomes" id="UP000011829"/>
    </source>
</evidence>
<dbReference type="OrthoDB" id="39876at10239"/>
<gene>
    <name evidence="1" type="ORF">CR9_181</name>
</gene>
<dbReference type="Proteomes" id="UP000011829">
    <property type="component" value="Segment"/>
</dbReference>
<keyword evidence="2" id="KW-1185">Reference proteome</keyword>
<proteinExistence type="predicted"/>
<accession>M1F3N2</accession>
<dbReference type="KEGG" id="vg:18563023"/>
<organism evidence="1 2">
    <name type="scientific">Cronobacter phage CR9</name>
    <dbReference type="NCBI Taxonomy" id="1162290"/>
    <lineage>
        <taxon>Viruses</taxon>
        <taxon>Duplodnaviria</taxon>
        <taxon>Heunggongvirae</taxon>
        <taxon>Uroviricota</taxon>
        <taxon>Caudoviricetes</taxon>
        <taxon>Vequintavirinae</taxon>
        <taxon>Certrevirus</taxon>
        <taxon>Certrevirus CR9</taxon>
    </lineage>
</organism>
<protein>
    <submittedName>
        <fullName evidence="1">Uncharacterized protein</fullName>
    </submittedName>
</protein>
<dbReference type="RefSeq" id="YP_009015143.1">
    <property type="nucleotide sequence ID" value="NC_023717.1"/>
</dbReference>
<dbReference type="EMBL" id="JQ691611">
    <property type="protein sequence ID" value="AFH21065.1"/>
    <property type="molecule type" value="Genomic_DNA"/>
</dbReference>